<accession>A0A1B8Q9D4</accession>
<feature type="domain" description="HTH cro/C1-type" evidence="1">
    <location>
        <begin position="18"/>
        <end position="72"/>
    </location>
</feature>
<dbReference type="RefSeq" id="WP_067238316.1">
    <property type="nucleotide sequence ID" value="NZ_LZMZ01000041.1"/>
</dbReference>
<dbReference type="SUPFAM" id="SSF47413">
    <property type="entry name" value="lambda repressor-like DNA-binding domains"/>
    <property type="match status" value="1"/>
</dbReference>
<name>A0A1B8Q9D4_9GAMM</name>
<evidence type="ECO:0000313" key="2">
    <source>
        <dbReference type="EMBL" id="OBX75006.1"/>
    </source>
</evidence>
<comment type="caution">
    <text evidence="2">The sequence shown here is derived from an EMBL/GenBank/DDBJ whole genome shotgun (WGS) entry which is preliminary data.</text>
</comment>
<dbReference type="InterPro" id="IPR010982">
    <property type="entry name" value="Lambda_DNA-bd_dom_sf"/>
</dbReference>
<dbReference type="GO" id="GO:0003677">
    <property type="term" value="F:DNA binding"/>
    <property type="evidence" value="ECO:0007669"/>
    <property type="project" value="InterPro"/>
</dbReference>
<dbReference type="Proteomes" id="UP000092508">
    <property type="component" value="Unassembled WGS sequence"/>
</dbReference>
<reference evidence="2 3" key="1">
    <citation type="submission" date="2016-06" db="EMBL/GenBank/DDBJ databases">
        <title>Draft genome of Moraxella atlantae CCUG 66109.</title>
        <authorList>
            <person name="Salva-Serra F."/>
            <person name="Engstrom-Jakobsson H."/>
            <person name="Thorell K."/>
            <person name="Gonzales-Siles L."/>
            <person name="Karlsson R."/>
            <person name="Boulund F."/>
            <person name="Engstrand L."/>
            <person name="Kristiansson E."/>
            <person name="Moore E."/>
        </authorList>
    </citation>
    <scope>NUCLEOTIDE SEQUENCE [LARGE SCALE GENOMIC DNA]</scope>
    <source>
        <strain evidence="2 3">CCUG 66109</strain>
    </source>
</reference>
<evidence type="ECO:0000259" key="1">
    <source>
        <dbReference type="PROSITE" id="PS50943"/>
    </source>
</evidence>
<evidence type="ECO:0000313" key="3">
    <source>
        <dbReference type="Proteomes" id="UP000092508"/>
    </source>
</evidence>
<sequence length="172" mass="19142">MQEQSLNTNFSTLILLFLREYRIKNGIHQAHVAASIGKTPSALSKIESGASALNTNTLFGMCHGLSISPSHAISVIERLIPLLANMGGYYVNSIDIESGEDDLMPKINEYFNSVGFKVIKPVEWVPLQFILNPYYGFVMPTAIRYLTDENFKKWFDSGAVGMPPMLSYQSLS</sequence>
<dbReference type="Gene3D" id="1.10.260.40">
    <property type="entry name" value="lambda repressor-like DNA-binding domains"/>
    <property type="match status" value="1"/>
</dbReference>
<gene>
    <name evidence="2" type="ORF">A9308_09825</name>
</gene>
<proteinExistence type="predicted"/>
<dbReference type="InterPro" id="IPR001387">
    <property type="entry name" value="Cro/C1-type_HTH"/>
</dbReference>
<dbReference type="SMART" id="SM00530">
    <property type="entry name" value="HTH_XRE"/>
    <property type="match status" value="1"/>
</dbReference>
<dbReference type="OrthoDB" id="9133643at2"/>
<dbReference type="PROSITE" id="PS50943">
    <property type="entry name" value="HTH_CROC1"/>
    <property type="match status" value="1"/>
</dbReference>
<protein>
    <recommendedName>
        <fullName evidence="1">HTH cro/C1-type domain-containing protein</fullName>
    </recommendedName>
</protein>
<dbReference type="AlphaFoldDB" id="A0A1B8Q9D4"/>
<dbReference type="CDD" id="cd00093">
    <property type="entry name" value="HTH_XRE"/>
    <property type="match status" value="1"/>
</dbReference>
<dbReference type="Pfam" id="PF01381">
    <property type="entry name" value="HTH_3"/>
    <property type="match status" value="1"/>
</dbReference>
<organism evidence="2 3">
    <name type="scientific">Faucicola atlantae</name>
    <dbReference type="NCBI Taxonomy" id="34059"/>
    <lineage>
        <taxon>Bacteria</taxon>
        <taxon>Pseudomonadati</taxon>
        <taxon>Pseudomonadota</taxon>
        <taxon>Gammaproteobacteria</taxon>
        <taxon>Moraxellales</taxon>
        <taxon>Moraxellaceae</taxon>
        <taxon>Faucicola</taxon>
    </lineage>
</organism>
<dbReference type="EMBL" id="LZMZ01000041">
    <property type="protein sequence ID" value="OBX75006.1"/>
    <property type="molecule type" value="Genomic_DNA"/>
</dbReference>